<reference evidence="2 3" key="1">
    <citation type="submission" date="2024-01" db="EMBL/GenBank/DDBJ databases">
        <title>The complete chloroplast genome sequence of Lithospermum erythrorhizon: insights into the phylogenetic relationship among Boraginaceae species and the maternal lineages of purple gromwells.</title>
        <authorList>
            <person name="Okada T."/>
            <person name="Watanabe K."/>
        </authorList>
    </citation>
    <scope>NUCLEOTIDE SEQUENCE [LARGE SCALE GENOMIC DNA]</scope>
</reference>
<comment type="caution">
    <text evidence="2">The sequence shown here is derived from an EMBL/GenBank/DDBJ whole genome shotgun (WGS) entry which is preliminary data.</text>
</comment>
<proteinExistence type="predicted"/>
<dbReference type="AlphaFoldDB" id="A0AAV3RI55"/>
<dbReference type="Proteomes" id="UP001454036">
    <property type="component" value="Unassembled WGS sequence"/>
</dbReference>
<dbReference type="EMBL" id="BAABME010026987">
    <property type="protein sequence ID" value="GAA0174868.1"/>
    <property type="molecule type" value="Genomic_DNA"/>
</dbReference>
<gene>
    <name evidence="2" type="ORF">LIER_41808</name>
</gene>
<evidence type="ECO:0000256" key="1">
    <source>
        <dbReference type="SAM" id="Coils"/>
    </source>
</evidence>
<accession>A0AAV3RI55</accession>
<keyword evidence="3" id="KW-1185">Reference proteome</keyword>
<feature type="coiled-coil region" evidence="1">
    <location>
        <begin position="19"/>
        <end position="46"/>
    </location>
</feature>
<protein>
    <submittedName>
        <fullName evidence="2">Uncharacterized protein</fullName>
    </submittedName>
</protein>
<sequence length="103" mass="11836">MSAPAKNLGGQSAAIRAELAELRHQHEEEVKVRKRLEEDATRQQEEVVPLYKKEVYHRKKVDENLTVLQAMTSIMPGFTLPVQVPLTQLVPRQDVVPKRRELL</sequence>
<organism evidence="2 3">
    <name type="scientific">Lithospermum erythrorhizon</name>
    <name type="common">Purple gromwell</name>
    <name type="synonym">Lithospermum officinale var. erythrorhizon</name>
    <dbReference type="NCBI Taxonomy" id="34254"/>
    <lineage>
        <taxon>Eukaryota</taxon>
        <taxon>Viridiplantae</taxon>
        <taxon>Streptophyta</taxon>
        <taxon>Embryophyta</taxon>
        <taxon>Tracheophyta</taxon>
        <taxon>Spermatophyta</taxon>
        <taxon>Magnoliopsida</taxon>
        <taxon>eudicotyledons</taxon>
        <taxon>Gunneridae</taxon>
        <taxon>Pentapetalae</taxon>
        <taxon>asterids</taxon>
        <taxon>lamiids</taxon>
        <taxon>Boraginales</taxon>
        <taxon>Boraginaceae</taxon>
        <taxon>Boraginoideae</taxon>
        <taxon>Lithospermeae</taxon>
        <taxon>Lithospermum</taxon>
    </lineage>
</organism>
<keyword evidence="1" id="KW-0175">Coiled coil</keyword>
<name>A0AAV3RI55_LITER</name>
<evidence type="ECO:0000313" key="2">
    <source>
        <dbReference type="EMBL" id="GAA0174868.1"/>
    </source>
</evidence>
<evidence type="ECO:0000313" key="3">
    <source>
        <dbReference type="Proteomes" id="UP001454036"/>
    </source>
</evidence>